<protein>
    <submittedName>
        <fullName evidence="1">Uncharacterized protein</fullName>
    </submittedName>
</protein>
<proteinExistence type="predicted"/>
<sequence length="196" mass="22779">MDLTPELRNRVYAFYMSEFDNVLLAPTQPPLTQASSQLRQEALPIFYRTCTFCLTLQVVPYGLLWGLDTDLFIKSLRPSSLAMIRNIQLQLFDRGEDMVYHPFDRVYGIAIDVRLGNGRKPCAVDLLQRLKADEFRWNILKERVSEFEVLENNVKAVFEVVSRRVDDQTGERAVKLTIEDLLAARRVMEPSFVRFE</sequence>
<reference evidence="2" key="1">
    <citation type="journal article" date="2017" name="bioRxiv">
        <title>Conservation of a gene cluster reveals novel cercosporin biosynthetic mechanisms and extends production to the genus Colletotrichum.</title>
        <authorList>
            <person name="de Jonge R."/>
            <person name="Ebert M.K."/>
            <person name="Huitt-Roehl C.R."/>
            <person name="Pal P."/>
            <person name="Suttle J.C."/>
            <person name="Spanner R.E."/>
            <person name="Neubauer J.D."/>
            <person name="Jurick W.M.II."/>
            <person name="Stott K.A."/>
            <person name="Secor G.A."/>
            <person name="Thomma B.P.H.J."/>
            <person name="Van de Peer Y."/>
            <person name="Townsend C.A."/>
            <person name="Bolton M.D."/>
        </authorList>
    </citation>
    <scope>NUCLEOTIDE SEQUENCE [LARGE SCALE GENOMIC DNA]</scope>
    <source>
        <strain evidence="2">CBS538.71</strain>
    </source>
</reference>
<evidence type="ECO:0000313" key="2">
    <source>
        <dbReference type="Proteomes" id="UP000237631"/>
    </source>
</evidence>
<gene>
    <name evidence="1" type="ORF">CBER1_08617</name>
</gene>
<organism evidence="1 2">
    <name type="scientific">Cercospora berteroae</name>
    <dbReference type="NCBI Taxonomy" id="357750"/>
    <lineage>
        <taxon>Eukaryota</taxon>
        <taxon>Fungi</taxon>
        <taxon>Dikarya</taxon>
        <taxon>Ascomycota</taxon>
        <taxon>Pezizomycotina</taxon>
        <taxon>Dothideomycetes</taxon>
        <taxon>Dothideomycetidae</taxon>
        <taxon>Mycosphaerellales</taxon>
        <taxon>Mycosphaerellaceae</taxon>
        <taxon>Cercospora</taxon>
    </lineage>
</organism>
<dbReference type="Proteomes" id="UP000237631">
    <property type="component" value="Unassembled WGS sequence"/>
</dbReference>
<dbReference type="AlphaFoldDB" id="A0A2S6BV44"/>
<name>A0A2S6BV44_9PEZI</name>
<dbReference type="OrthoDB" id="62952at2759"/>
<accession>A0A2S6BV44</accession>
<keyword evidence="2" id="KW-1185">Reference proteome</keyword>
<comment type="caution">
    <text evidence="1">The sequence shown here is derived from an EMBL/GenBank/DDBJ whole genome shotgun (WGS) entry which is preliminary data.</text>
</comment>
<dbReference type="EMBL" id="PNEN01001758">
    <property type="protein sequence ID" value="PPJ51342.1"/>
    <property type="molecule type" value="Genomic_DNA"/>
</dbReference>
<evidence type="ECO:0000313" key="1">
    <source>
        <dbReference type="EMBL" id="PPJ51342.1"/>
    </source>
</evidence>